<feature type="transmembrane region" description="Helical" evidence="6">
    <location>
        <begin position="25"/>
        <end position="45"/>
    </location>
</feature>
<dbReference type="PANTHER" id="PTHR33048">
    <property type="entry name" value="PTH11-LIKE INTEGRAL MEMBRANE PROTEIN (AFU_ORTHOLOGUE AFUA_5G11245)"/>
    <property type="match status" value="1"/>
</dbReference>
<comment type="similarity">
    <text evidence="5">Belongs to the SAT4 family.</text>
</comment>
<evidence type="ECO:0000256" key="5">
    <source>
        <dbReference type="ARBA" id="ARBA00038359"/>
    </source>
</evidence>
<dbReference type="GeneID" id="59337972"/>
<dbReference type="GO" id="GO:0016020">
    <property type="term" value="C:membrane"/>
    <property type="evidence" value="ECO:0007669"/>
    <property type="project" value="UniProtKB-SubCell"/>
</dbReference>
<comment type="caution">
    <text evidence="8">The sequence shown here is derived from an EMBL/GenBank/DDBJ whole genome shotgun (WGS) entry which is preliminary data.</text>
</comment>
<dbReference type="PANTHER" id="PTHR33048:SF157">
    <property type="entry name" value="INTEGRAL MEMBRANE PROTEIN"/>
    <property type="match status" value="1"/>
</dbReference>
<organism evidence="8 9">
    <name type="scientific">Letharia lupina</name>
    <dbReference type="NCBI Taxonomy" id="560253"/>
    <lineage>
        <taxon>Eukaryota</taxon>
        <taxon>Fungi</taxon>
        <taxon>Dikarya</taxon>
        <taxon>Ascomycota</taxon>
        <taxon>Pezizomycotina</taxon>
        <taxon>Lecanoromycetes</taxon>
        <taxon>OSLEUM clade</taxon>
        <taxon>Lecanoromycetidae</taxon>
        <taxon>Lecanorales</taxon>
        <taxon>Lecanorineae</taxon>
        <taxon>Parmeliaceae</taxon>
        <taxon>Letharia</taxon>
    </lineage>
</organism>
<evidence type="ECO:0000313" key="9">
    <source>
        <dbReference type="Proteomes" id="UP000593566"/>
    </source>
</evidence>
<dbReference type="Pfam" id="PF20684">
    <property type="entry name" value="Fung_rhodopsin"/>
    <property type="match status" value="1"/>
</dbReference>
<feature type="transmembrane region" description="Helical" evidence="6">
    <location>
        <begin position="115"/>
        <end position="136"/>
    </location>
</feature>
<dbReference type="InterPro" id="IPR052337">
    <property type="entry name" value="SAT4-like"/>
</dbReference>
<evidence type="ECO:0000256" key="2">
    <source>
        <dbReference type="ARBA" id="ARBA00022692"/>
    </source>
</evidence>
<evidence type="ECO:0000256" key="1">
    <source>
        <dbReference type="ARBA" id="ARBA00004141"/>
    </source>
</evidence>
<proteinExistence type="inferred from homology"/>
<keyword evidence="3 6" id="KW-1133">Transmembrane helix</keyword>
<sequence>MSAEKVPVGYTNGTSFDWNTRGQTIAAATVLPALGLISVVLRFWSRLHRRAGLGLDDAFIVPALLCVIGLGTTLLVGVAKNVIAHTTPPNPNAASKDAQLYQITPPQELVEKIEFVFFLISVVAYGFIKLSVLFFYRRIFVKGASAKFDIVSKVAIWITSAWTIAFFLIQLFKCGRYIDSEWGPLIDASRCLDSFQYTDALFVSDLITDLLVYRSLNSPNSLRVSNPSRWPRKTYRRRRYISLPLGPRNPVRLTPLPPSEGLTTLLYWGMLEAGISLIATNLPSLHFLVTEKSLQPFAASIRTAVSFSSLRSQASKAGTGTRSAYSKVQQNGSKAPAVPVLRKGWENGGGLGTVDTFAMYDMERAVEVREPGLVHVACEMWQQGNAI</sequence>
<feature type="transmembrane region" description="Helical" evidence="6">
    <location>
        <begin position="57"/>
        <end position="79"/>
    </location>
</feature>
<accession>A0A8H6FEJ3</accession>
<feature type="transmembrane region" description="Helical" evidence="6">
    <location>
        <begin position="148"/>
        <end position="169"/>
    </location>
</feature>
<evidence type="ECO:0000256" key="3">
    <source>
        <dbReference type="ARBA" id="ARBA00022989"/>
    </source>
</evidence>
<dbReference type="Proteomes" id="UP000593566">
    <property type="component" value="Unassembled WGS sequence"/>
</dbReference>
<name>A0A8H6FEJ3_9LECA</name>
<evidence type="ECO:0000256" key="6">
    <source>
        <dbReference type="SAM" id="Phobius"/>
    </source>
</evidence>
<evidence type="ECO:0000313" key="8">
    <source>
        <dbReference type="EMBL" id="KAF6225577.1"/>
    </source>
</evidence>
<evidence type="ECO:0000256" key="4">
    <source>
        <dbReference type="ARBA" id="ARBA00023136"/>
    </source>
</evidence>
<reference evidence="8 9" key="1">
    <citation type="journal article" date="2020" name="Genomics">
        <title>Complete, high-quality genomes from long-read metagenomic sequencing of two wolf lichen thalli reveals enigmatic genome architecture.</title>
        <authorList>
            <person name="McKenzie S.K."/>
            <person name="Walston R.F."/>
            <person name="Allen J.L."/>
        </authorList>
    </citation>
    <scope>NUCLEOTIDE SEQUENCE [LARGE SCALE GENOMIC DNA]</scope>
    <source>
        <strain evidence="8">WasteWater1</strain>
    </source>
</reference>
<protein>
    <recommendedName>
        <fullName evidence="7">Rhodopsin domain-containing protein</fullName>
    </recommendedName>
</protein>
<dbReference type="AlphaFoldDB" id="A0A8H6FEJ3"/>
<evidence type="ECO:0000259" key="7">
    <source>
        <dbReference type="Pfam" id="PF20684"/>
    </source>
</evidence>
<gene>
    <name evidence="8" type="ORF">HO133_009577</name>
</gene>
<keyword evidence="4 6" id="KW-0472">Membrane</keyword>
<dbReference type="EMBL" id="JACCJB010000007">
    <property type="protein sequence ID" value="KAF6225577.1"/>
    <property type="molecule type" value="Genomic_DNA"/>
</dbReference>
<dbReference type="InterPro" id="IPR049326">
    <property type="entry name" value="Rhodopsin_dom_fungi"/>
</dbReference>
<comment type="subcellular location">
    <subcellularLocation>
        <location evidence="1">Membrane</location>
        <topology evidence="1">Multi-pass membrane protein</topology>
    </subcellularLocation>
</comment>
<keyword evidence="9" id="KW-1185">Reference proteome</keyword>
<dbReference type="RefSeq" id="XP_037154286.1">
    <property type="nucleotide sequence ID" value="XM_037300438.1"/>
</dbReference>
<feature type="domain" description="Rhodopsin" evidence="7">
    <location>
        <begin position="41"/>
        <end position="213"/>
    </location>
</feature>
<keyword evidence="2 6" id="KW-0812">Transmembrane</keyword>